<organism evidence="3 4">
    <name type="scientific">Microlunatus sagamiharensis</name>
    <dbReference type="NCBI Taxonomy" id="546874"/>
    <lineage>
        <taxon>Bacteria</taxon>
        <taxon>Bacillati</taxon>
        <taxon>Actinomycetota</taxon>
        <taxon>Actinomycetes</taxon>
        <taxon>Propionibacteriales</taxon>
        <taxon>Propionibacteriaceae</taxon>
        <taxon>Microlunatus</taxon>
    </lineage>
</organism>
<keyword evidence="2" id="KW-1133">Transmembrane helix</keyword>
<evidence type="ECO:0000313" key="4">
    <source>
        <dbReference type="Proteomes" id="UP000198825"/>
    </source>
</evidence>
<keyword evidence="2" id="KW-0472">Membrane</keyword>
<feature type="compositionally biased region" description="Basic and acidic residues" evidence="1">
    <location>
        <begin position="1"/>
        <end position="18"/>
    </location>
</feature>
<evidence type="ECO:0000313" key="3">
    <source>
        <dbReference type="EMBL" id="SDU80823.1"/>
    </source>
</evidence>
<evidence type="ECO:0000256" key="1">
    <source>
        <dbReference type="SAM" id="MobiDB-lite"/>
    </source>
</evidence>
<dbReference type="RefSeq" id="WP_091072619.1">
    <property type="nucleotide sequence ID" value="NZ_LT629799.1"/>
</dbReference>
<accession>A0A1H2LIE2</accession>
<dbReference type="AlphaFoldDB" id="A0A1H2LIE2"/>
<keyword evidence="4" id="KW-1185">Reference proteome</keyword>
<sequence length="85" mass="9059">MPPADHPTDDPREPDRRVVWTAGSDGADARTPHPLRRWLSFLALVGVCSFVLAYAVHTLLGGEPSAPAGSLWLPERLAPDACSGS</sequence>
<name>A0A1H2LIE2_9ACTN</name>
<protein>
    <submittedName>
        <fullName evidence="3">Uncharacterized protein</fullName>
    </submittedName>
</protein>
<gene>
    <name evidence="3" type="ORF">SAMN04488544_0265</name>
</gene>
<evidence type="ECO:0000256" key="2">
    <source>
        <dbReference type="SAM" id="Phobius"/>
    </source>
</evidence>
<dbReference type="Proteomes" id="UP000198825">
    <property type="component" value="Chromosome I"/>
</dbReference>
<dbReference type="STRING" id="546874.SAMN04488544_0265"/>
<feature type="region of interest" description="Disordered" evidence="1">
    <location>
        <begin position="1"/>
        <end position="30"/>
    </location>
</feature>
<dbReference type="EMBL" id="LT629799">
    <property type="protein sequence ID" value="SDU80823.1"/>
    <property type="molecule type" value="Genomic_DNA"/>
</dbReference>
<proteinExistence type="predicted"/>
<keyword evidence="2" id="KW-0812">Transmembrane</keyword>
<reference evidence="4" key="1">
    <citation type="submission" date="2016-10" db="EMBL/GenBank/DDBJ databases">
        <authorList>
            <person name="Varghese N."/>
            <person name="Submissions S."/>
        </authorList>
    </citation>
    <scope>NUCLEOTIDE SEQUENCE [LARGE SCALE GENOMIC DNA]</scope>
    <source>
        <strain evidence="4">DSM 21743</strain>
    </source>
</reference>
<feature type="transmembrane region" description="Helical" evidence="2">
    <location>
        <begin position="38"/>
        <end position="57"/>
    </location>
</feature>